<dbReference type="PROSITE" id="PS51219">
    <property type="entry name" value="DPCK"/>
    <property type="match status" value="1"/>
</dbReference>
<name>A0A094SSK1_9ZZZZ</name>
<dbReference type="AlphaFoldDB" id="A0A094SSK1"/>
<accession>A0A094SSK1</accession>
<proteinExistence type="inferred from homology"/>
<evidence type="ECO:0000313" key="3">
    <source>
        <dbReference type="EMBL" id="KGA21788.1"/>
    </source>
</evidence>
<dbReference type="CDD" id="cd02022">
    <property type="entry name" value="DPCK"/>
    <property type="match status" value="1"/>
</dbReference>
<evidence type="ECO:0000256" key="2">
    <source>
        <dbReference type="ARBA" id="ARBA00022840"/>
    </source>
</evidence>
<dbReference type="InterPro" id="IPR001977">
    <property type="entry name" value="Depp_CoAkinase"/>
</dbReference>
<dbReference type="SUPFAM" id="SSF52540">
    <property type="entry name" value="P-loop containing nucleoside triphosphate hydrolases"/>
    <property type="match status" value="1"/>
</dbReference>
<dbReference type="Pfam" id="PF01121">
    <property type="entry name" value="CoaE"/>
    <property type="match status" value="1"/>
</dbReference>
<evidence type="ECO:0008006" key="4">
    <source>
        <dbReference type="Google" id="ProtNLM"/>
    </source>
</evidence>
<dbReference type="NCBIfam" id="NF002879">
    <property type="entry name" value="PRK03333.1"/>
    <property type="match status" value="1"/>
</dbReference>
<evidence type="ECO:0000256" key="1">
    <source>
        <dbReference type="ARBA" id="ARBA00022741"/>
    </source>
</evidence>
<dbReference type="GO" id="GO:0004140">
    <property type="term" value="F:dephospho-CoA kinase activity"/>
    <property type="evidence" value="ECO:0007669"/>
    <property type="project" value="InterPro"/>
</dbReference>
<dbReference type="HAMAP" id="MF_00376">
    <property type="entry name" value="Dephospho_CoA_kinase"/>
    <property type="match status" value="1"/>
</dbReference>
<keyword evidence="2" id="KW-0067">ATP-binding</keyword>
<dbReference type="EMBL" id="JNSL01000001">
    <property type="protein sequence ID" value="KGA21788.1"/>
    <property type="molecule type" value="Genomic_DNA"/>
</dbReference>
<keyword evidence="1" id="KW-0547">Nucleotide-binding</keyword>
<gene>
    <name evidence="3" type="ORF">GM51_0210</name>
</gene>
<dbReference type="InterPro" id="IPR027417">
    <property type="entry name" value="P-loop_NTPase"/>
</dbReference>
<dbReference type="GO" id="GO:0015937">
    <property type="term" value="P:coenzyme A biosynthetic process"/>
    <property type="evidence" value="ECO:0007669"/>
    <property type="project" value="InterPro"/>
</dbReference>
<reference evidence="3" key="1">
    <citation type="submission" date="2014-06" db="EMBL/GenBank/DDBJ databases">
        <title>Key roles for freshwater Actinobacteria revealed by deep metagenomic sequencing.</title>
        <authorList>
            <person name="Ghai R."/>
            <person name="Mizuno C.M."/>
            <person name="Picazo A."/>
            <person name="Camacho A."/>
            <person name="Rodriguez-Valera F."/>
        </authorList>
    </citation>
    <scope>NUCLEOTIDE SEQUENCE</scope>
</reference>
<sequence length="205" mass="22375">MFLVGLTGGIASGKSTVAAMLSKFDNEIIDADEIAREVVLPGSDGLSMVVAEFGPQILEEDGSLSRAELAKLVFEDTEKRLTLEGILHPLIRARTLERISQSQSEIVIYIVPLLVEAKLDYPFDLVVTIEAGSENQIKRLVENRGMISEDATARIAAQATEPERVARADVRIDGALDLNDLETEVSKLWIQIQALAEAKAHHGKN</sequence>
<comment type="caution">
    <text evidence="3">The sequence shown here is derived from an EMBL/GenBank/DDBJ whole genome shotgun (WGS) entry which is preliminary data.</text>
</comment>
<organism evidence="3">
    <name type="scientific">freshwater metagenome</name>
    <dbReference type="NCBI Taxonomy" id="449393"/>
    <lineage>
        <taxon>unclassified sequences</taxon>
        <taxon>metagenomes</taxon>
        <taxon>ecological metagenomes</taxon>
    </lineage>
</organism>
<dbReference type="Gene3D" id="3.40.50.300">
    <property type="entry name" value="P-loop containing nucleotide triphosphate hydrolases"/>
    <property type="match status" value="1"/>
</dbReference>
<dbReference type="GO" id="GO:0005524">
    <property type="term" value="F:ATP binding"/>
    <property type="evidence" value="ECO:0007669"/>
    <property type="project" value="UniProtKB-KW"/>
</dbReference>
<dbReference type="PANTHER" id="PTHR10695">
    <property type="entry name" value="DEPHOSPHO-COA KINASE-RELATED"/>
    <property type="match status" value="1"/>
</dbReference>
<protein>
    <recommendedName>
        <fullName evidence="4">Dephospho-CoA kinase</fullName>
    </recommendedName>
</protein>
<dbReference type="PANTHER" id="PTHR10695:SF46">
    <property type="entry name" value="BIFUNCTIONAL COENZYME A SYNTHASE-RELATED"/>
    <property type="match status" value="1"/>
</dbReference>
<dbReference type="NCBIfam" id="TIGR00152">
    <property type="entry name" value="dephospho-CoA kinase"/>
    <property type="match status" value="1"/>
</dbReference>